<accession>A0AAD5MKF4</accession>
<dbReference type="AlphaFoldDB" id="A0AAD5MKF4"/>
<gene>
    <name evidence="1" type="ORF">KIN20_019021</name>
</gene>
<name>A0AAD5MKF4_PARTN</name>
<dbReference type="Proteomes" id="UP001196413">
    <property type="component" value="Unassembled WGS sequence"/>
</dbReference>
<reference evidence="1" key="1">
    <citation type="submission" date="2021-06" db="EMBL/GenBank/DDBJ databases">
        <title>Parelaphostrongylus tenuis whole genome reference sequence.</title>
        <authorList>
            <person name="Garwood T.J."/>
            <person name="Larsen P.A."/>
            <person name="Fountain-Jones N.M."/>
            <person name="Garbe J.R."/>
            <person name="Macchietto M.G."/>
            <person name="Kania S.A."/>
            <person name="Gerhold R.W."/>
            <person name="Richards J.E."/>
            <person name="Wolf T.M."/>
        </authorList>
    </citation>
    <scope>NUCLEOTIDE SEQUENCE</scope>
    <source>
        <strain evidence="1">MNPRO001-30</strain>
        <tissue evidence="1">Meninges</tissue>
    </source>
</reference>
<keyword evidence="2" id="KW-1185">Reference proteome</keyword>
<protein>
    <submittedName>
        <fullName evidence="1">Uncharacterized protein</fullName>
    </submittedName>
</protein>
<sequence length="130" mass="15127">MTSLLSVSTPPFSAHILQQIGKGSVHRCEIQMHRNTLQHACGMLRMISGFLDHERFFLPINRLSATPRNGDMLCLLRLYRKTNARLDENAKHYLRDRGIRDEGIVKHEYDDIDNGYPPTKHRRIDRSCIE</sequence>
<proteinExistence type="predicted"/>
<comment type="caution">
    <text evidence="1">The sequence shown here is derived from an EMBL/GenBank/DDBJ whole genome shotgun (WGS) entry which is preliminary data.</text>
</comment>
<dbReference type="EMBL" id="JAHQIW010003777">
    <property type="protein sequence ID" value="KAJ1360122.1"/>
    <property type="molecule type" value="Genomic_DNA"/>
</dbReference>
<evidence type="ECO:0000313" key="2">
    <source>
        <dbReference type="Proteomes" id="UP001196413"/>
    </source>
</evidence>
<evidence type="ECO:0000313" key="1">
    <source>
        <dbReference type="EMBL" id="KAJ1360122.1"/>
    </source>
</evidence>
<organism evidence="1 2">
    <name type="scientific">Parelaphostrongylus tenuis</name>
    <name type="common">Meningeal worm</name>
    <dbReference type="NCBI Taxonomy" id="148309"/>
    <lineage>
        <taxon>Eukaryota</taxon>
        <taxon>Metazoa</taxon>
        <taxon>Ecdysozoa</taxon>
        <taxon>Nematoda</taxon>
        <taxon>Chromadorea</taxon>
        <taxon>Rhabditida</taxon>
        <taxon>Rhabditina</taxon>
        <taxon>Rhabditomorpha</taxon>
        <taxon>Strongyloidea</taxon>
        <taxon>Metastrongylidae</taxon>
        <taxon>Parelaphostrongylus</taxon>
    </lineage>
</organism>